<dbReference type="InterPro" id="IPR000700">
    <property type="entry name" value="PAS-assoc_C"/>
</dbReference>
<dbReference type="CDD" id="cd01949">
    <property type="entry name" value="GGDEF"/>
    <property type="match status" value="1"/>
</dbReference>
<dbReference type="PANTHER" id="PTHR44757">
    <property type="entry name" value="DIGUANYLATE CYCLASE DGCP"/>
    <property type="match status" value="1"/>
</dbReference>
<dbReference type="NCBIfam" id="TIGR00229">
    <property type="entry name" value="sensory_box"/>
    <property type="match status" value="2"/>
</dbReference>
<evidence type="ECO:0000259" key="5">
    <source>
        <dbReference type="PROSITE" id="PS50887"/>
    </source>
</evidence>
<keyword evidence="1" id="KW-0812">Transmembrane</keyword>
<dbReference type="Gene3D" id="3.30.450.20">
    <property type="entry name" value="PAS domain"/>
    <property type="match status" value="2"/>
</dbReference>
<reference evidence="6 7" key="1">
    <citation type="submission" date="2018-03" db="EMBL/GenBank/DDBJ databases">
        <authorList>
            <person name="Keele B.F."/>
        </authorList>
    </citation>
    <scope>NUCLEOTIDE SEQUENCE [LARGE SCALE GENOMIC DNA]</scope>
    <source>
        <strain evidence="6 7">D20</strain>
    </source>
</reference>
<proteinExistence type="predicted"/>
<evidence type="ECO:0000313" key="6">
    <source>
        <dbReference type="EMBL" id="PTD97946.1"/>
    </source>
</evidence>
<dbReference type="SUPFAM" id="SSF141868">
    <property type="entry name" value="EAL domain-like"/>
    <property type="match status" value="1"/>
</dbReference>
<dbReference type="InterPro" id="IPR043128">
    <property type="entry name" value="Rev_trsase/Diguanyl_cyclase"/>
</dbReference>
<dbReference type="CDD" id="cd01948">
    <property type="entry name" value="EAL"/>
    <property type="match status" value="1"/>
</dbReference>
<dbReference type="PROSITE" id="PS50112">
    <property type="entry name" value="PAS"/>
    <property type="match status" value="1"/>
</dbReference>
<dbReference type="Pfam" id="PF00990">
    <property type="entry name" value="GGDEF"/>
    <property type="match status" value="1"/>
</dbReference>
<comment type="caution">
    <text evidence="6">The sequence shown here is derived from an EMBL/GenBank/DDBJ whole genome shotgun (WGS) entry which is preliminary data.</text>
</comment>
<dbReference type="Proteomes" id="UP000241193">
    <property type="component" value="Unassembled WGS sequence"/>
</dbReference>
<evidence type="ECO:0000259" key="4">
    <source>
        <dbReference type="PROSITE" id="PS50883"/>
    </source>
</evidence>
<evidence type="ECO:0000313" key="7">
    <source>
        <dbReference type="Proteomes" id="UP000241193"/>
    </source>
</evidence>
<dbReference type="PROSITE" id="PS50113">
    <property type="entry name" value="PAC"/>
    <property type="match status" value="1"/>
</dbReference>
<dbReference type="SUPFAM" id="SSF55785">
    <property type="entry name" value="PYP-like sensor domain (PAS domain)"/>
    <property type="match status" value="2"/>
</dbReference>
<dbReference type="PROSITE" id="PS50887">
    <property type="entry name" value="GGDEF"/>
    <property type="match status" value="1"/>
</dbReference>
<reference evidence="6 7" key="2">
    <citation type="submission" date="2018-04" db="EMBL/GenBank/DDBJ databases">
        <title>Thauera lacus sp. nov., isolated from an saline lake in Inner Mongolia, China.</title>
        <authorList>
            <person name="Liang Q.-Y."/>
        </authorList>
    </citation>
    <scope>NUCLEOTIDE SEQUENCE [LARGE SCALE GENOMIC DNA]</scope>
    <source>
        <strain evidence="6 7">D20</strain>
    </source>
</reference>
<dbReference type="FunFam" id="3.30.70.270:FF:000001">
    <property type="entry name" value="Diguanylate cyclase domain protein"/>
    <property type="match status" value="1"/>
</dbReference>
<keyword evidence="1" id="KW-1133">Transmembrane helix</keyword>
<dbReference type="InterPro" id="IPR001633">
    <property type="entry name" value="EAL_dom"/>
</dbReference>
<organism evidence="6 7">
    <name type="scientific">Pseudothauera lacus</name>
    <dbReference type="NCBI Taxonomy" id="2136175"/>
    <lineage>
        <taxon>Bacteria</taxon>
        <taxon>Pseudomonadati</taxon>
        <taxon>Pseudomonadota</taxon>
        <taxon>Betaproteobacteria</taxon>
        <taxon>Rhodocyclales</taxon>
        <taxon>Zoogloeaceae</taxon>
        <taxon>Pseudothauera</taxon>
    </lineage>
</organism>
<name>A0A2T4IJN3_9RHOO</name>
<dbReference type="InterPro" id="IPR013656">
    <property type="entry name" value="PAS_4"/>
</dbReference>
<evidence type="ECO:0000259" key="3">
    <source>
        <dbReference type="PROSITE" id="PS50113"/>
    </source>
</evidence>
<dbReference type="InterPro" id="IPR035919">
    <property type="entry name" value="EAL_sf"/>
</dbReference>
<dbReference type="Pfam" id="PF00563">
    <property type="entry name" value="EAL"/>
    <property type="match status" value="1"/>
</dbReference>
<dbReference type="CDD" id="cd00130">
    <property type="entry name" value="PAS"/>
    <property type="match status" value="1"/>
</dbReference>
<evidence type="ECO:0000256" key="1">
    <source>
        <dbReference type="SAM" id="Phobius"/>
    </source>
</evidence>
<dbReference type="InterPro" id="IPR029787">
    <property type="entry name" value="Nucleotide_cyclase"/>
</dbReference>
<dbReference type="Gene3D" id="3.30.70.270">
    <property type="match status" value="1"/>
</dbReference>
<dbReference type="AlphaFoldDB" id="A0A2T4IJN3"/>
<dbReference type="SMART" id="SM00091">
    <property type="entry name" value="PAS"/>
    <property type="match status" value="2"/>
</dbReference>
<dbReference type="SMART" id="SM00267">
    <property type="entry name" value="GGDEF"/>
    <property type="match status" value="1"/>
</dbReference>
<feature type="transmembrane region" description="Helical" evidence="1">
    <location>
        <begin position="165"/>
        <end position="185"/>
    </location>
</feature>
<protein>
    <recommendedName>
        <fullName evidence="8">Diguanylate cyclase/phosphodiesterase with PAS/PAC sensor(S)</fullName>
    </recommendedName>
</protein>
<feature type="domain" description="GGDEF" evidence="5">
    <location>
        <begin position="359"/>
        <end position="498"/>
    </location>
</feature>
<feature type="domain" description="PAS" evidence="2">
    <location>
        <begin position="25"/>
        <end position="63"/>
    </location>
</feature>
<evidence type="ECO:0008006" key="8">
    <source>
        <dbReference type="Google" id="ProtNLM"/>
    </source>
</evidence>
<dbReference type="SMART" id="SM00052">
    <property type="entry name" value="EAL"/>
    <property type="match status" value="1"/>
</dbReference>
<dbReference type="InterPro" id="IPR052155">
    <property type="entry name" value="Biofilm_reg_signaling"/>
</dbReference>
<dbReference type="PANTHER" id="PTHR44757:SF2">
    <property type="entry name" value="BIOFILM ARCHITECTURE MAINTENANCE PROTEIN MBAA"/>
    <property type="match status" value="1"/>
</dbReference>
<keyword evidence="7" id="KW-1185">Reference proteome</keyword>
<feature type="domain" description="PAC" evidence="3">
    <location>
        <begin position="275"/>
        <end position="327"/>
    </location>
</feature>
<dbReference type="InterPro" id="IPR035965">
    <property type="entry name" value="PAS-like_dom_sf"/>
</dbReference>
<dbReference type="NCBIfam" id="TIGR00254">
    <property type="entry name" value="GGDEF"/>
    <property type="match status" value="1"/>
</dbReference>
<accession>A0A2T4IJN3</accession>
<keyword evidence="1" id="KW-0472">Membrane</keyword>
<dbReference type="RefSeq" id="WP_107491706.1">
    <property type="nucleotide sequence ID" value="NZ_PZKC01000001.1"/>
</dbReference>
<dbReference type="GO" id="GO:0003824">
    <property type="term" value="F:catalytic activity"/>
    <property type="evidence" value="ECO:0007669"/>
    <property type="project" value="UniProtKB-ARBA"/>
</dbReference>
<dbReference type="PROSITE" id="PS50883">
    <property type="entry name" value="EAL"/>
    <property type="match status" value="1"/>
</dbReference>
<dbReference type="SUPFAM" id="SSF55073">
    <property type="entry name" value="Nucleotide cyclase"/>
    <property type="match status" value="1"/>
</dbReference>
<dbReference type="InterPro" id="IPR000160">
    <property type="entry name" value="GGDEF_dom"/>
</dbReference>
<dbReference type="Gene3D" id="3.20.20.450">
    <property type="entry name" value="EAL domain"/>
    <property type="match status" value="1"/>
</dbReference>
<dbReference type="Pfam" id="PF08448">
    <property type="entry name" value="PAS_4"/>
    <property type="match status" value="2"/>
</dbReference>
<sequence length="760" mass="83886">MLTFTAVLTASAALARKDLLSSLFLQHTAVMLFIDPASGRIIDANAAAGRFYGLPGGELIGRSIDEFNTLGADEVAAERARAQREERNYFIFPHRVAGGGIRTVEVYSSPVRLEDGRQVLFSIIHDVTDKSIGEAELLAYKDRLEELVDQRTREVGAAEERVRTLMIAALLVQLLLIVLLVANVLSRRRTNNRLAHREEELATLLDALPDIVRFKDGQGRWQQANRYTVELFGLQGVDFRGCSDAELAFSQGASRRALLGHEQPDEPAWAQRGALRTEEHIPTVNGQTMVVDTIKVPLFNPDGSRKGLVSIGRDVTDRRHAESEIARLAYFDSLTGLPNRRLLLDRLEHALAVARRSGHFGALLLIDLDYFKTLNDARGHEMGDRLLKAIAERLQRDLRESDTLSRFGGDEFVLLLPEISPLEQLAADMARSVAEKLREGLAQPFVLAGESLSIGASIGVAIFPPSGGGSVSELLKQADTAMYQAKAAGRNVVRFFEPEMQARAEMRFMLESELRRAVEQEELRLFLQAQVDARGAIRGAEVLLRWHHPRRGLVPPASFIPIAEETGLIVELGDWVLRRGCALLTHPEIAANSLRISINVSPRQFHHAGFVGRVRDILTETGADPSRLTLEVTEGLVIDKVHQTAATMSELSALGIHFSIDDFGTGYSSLAYLKRLPINELKIDRSFIQDAPEDPSDAALVDTILAMAAHLRLSVVAEGVETQAHADFLAARAEMLYQGYLYGRPAPAEVFIASLAQHRD</sequence>
<dbReference type="EMBL" id="PZKC01000001">
    <property type="protein sequence ID" value="PTD97946.1"/>
    <property type="molecule type" value="Genomic_DNA"/>
</dbReference>
<dbReference type="InterPro" id="IPR000014">
    <property type="entry name" value="PAS"/>
</dbReference>
<evidence type="ECO:0000259" key="2">
    <source>
        <dbReference type="PROSITE" id="PS50112"/>
    </source>
</evidence>
<gene>
    <name evidence="6" type="ORF">C8261_00545</name>
</gene>
<feature type="domain" description="EAL" evidence="4">
    <location>
        <begin position="507"/>
        <end position="759"/>
    </location>
</feature>